<evidence type="ECO:0000313" key="2">
    <source>
        <dbReference type="EMBL" id="KYF58968.1"/>
    </source>
</evidence>
<dbReference type="InterPro" id="IPR025669">
    <property type="entry name" value="AAA_dom"/>
</dbReference>
<evidence type="ECO:0000313" key="3">
    <source>
        <dbReference type="Proteomes" id="UP000075604"/>
    </source>
</evidence>
<dbReference type="Pfam" id="PF13614">
    <property type="entry name" value="AAA_31"/>
    <property type="match status" value="1"/>
</dbReference>
<dbReference type="NCBIfam" id="NF047398">
    <property type="entry name" value="AAA_KGGVGR"/>
    <property type="match status" value="1"/>
</dbReference>
<comment type="caution">
    <text evidence="2">The sequence shown here is derived from an EMBL/GenBank/DDBJ whole genome shotgun (WGS) entry which is preliminary data.</text>
</comment>
<proteinExistence type="predicted"/>
<accession>A0A150PU56</accession>
<dbReference type="InterPro" id="IPR050678">
    <property type="entry name" value="DNA_Partitioning_ATPase"/>
</dbReference>
<dbReference type="EMBL" id="JELX01001448">
    <property type="protein sequence ID" value="KYF58968.1"/>
    <property type="molecule type" value="Genomic_DNA"/>
</dbReference>
<dbReference type="SUPFAM" id="SSF52540">
    <property type="entry name" value="P-loop containing nucleoside triphosphate hydrolases"/>
    <property type="match status" value="1"/>
</dbReference>
<dbReference type="PANTHER" id="PTHR13696">
    <property type="entry name" value="P-LOOP CONTAINING NUCLEOSIDE TRIPHOSPHATE HYDROLASE"/>
    <property type="match status" value="1"/>
</dbReference>
<organism evidence="2 3">
    <name type="scientific">Sorangium cellulosum</name>
    <name type="common">Polyangium cellulosum</name>
    <dbReference type="NCBI Taxonomy" id="56"/>
    <lineage>
        <taxon>Bacteria</taxon>
        <taxon>Pseudomonadati</taxon>
        <taxon>Myxococcota</taxon>
        <taxon>Polyangia</taxon>
        <taxon>Polyangiales</taxon>
        <taxon>Polyangiaceae</taxon>
        <taxon>Sorangium</taxon>
    </lineage>
</organism>
<gene>
    <name evidence="2" type="ORF">BE04_43595</name>
</gene>
<dbReference type="PANTHER" id="PTHR13696:SF52">
    <property type="entry name" value="PARA FAMILY PROTEIN CT_582"/>
    <property type="match status" value="1"/>
</dbReference>
<reference evidence="2 3" key="1">
    <citation type="submission" date="2014-02" db="EMBL/GenBank/DDBJ databases">
        <title>The small core and large imbalanced accessory genome model reveals a collaborative survival strategy of Sorangium cellulosum strains in nature.</title>
        <authorList>
            <person name="Han K."/>
            <person name="Peng R."/>
            <person name="Blom J."/>
            <person name="Li Y.-Z."/>
        </authorList>
    </citation>
    <scope>NUCLEOTIDE SEQUENCE [LARGE SCALE GENOMIC DNA]</scope>
    <source>
        <strain evidence="2 3">So0157-18</strain>
    </source>
</reference>
<dbReference type="InterPro" id="IPR027417">
    <property type="entry name" value="P-loop_NTPase"/>
</dbReference>
<dbReference type="Proteomes" id="UP000075604">
    <property type="component" value="Unassembled WGS sequence"/>
</dbReference>
<feature type="domain" description="AAA" evidence="1">
    <location>
        <begin position="109"/>
        <end position="177"/>
    </location>
</feature>
<sequence length="918" mass="103535">MQRAAAEFPQATFTCVRDIYGRCSFAVESLSEPAYQAFEQRLAGIQDIEALLGPVHVQELDATSSLGKLIRELRRPLAGLGNAFVVERLLCNESWLRGMGENPASWPPVVAFYSFKGGVGRSTSAALTALTLAREGKRVIVVDLDLEAPGIEGSFSIPQSDIRAGVVDFLLERAVLGEAYRPDVDDFVLPFADPTIAANGGSLIIVPAGKLDETYMERLGRVNLSDIGRTIGEKNPIRALIEALLAWRPADVVIVDCRTGFTDVGGMTLNGLSTLDVLVFRGGEADRRYLPIVLRHILRLRHQEDATPELAERLSRSFLIVFTMVELPAKMEEAEQYVADLREQVSEICWKEVFEKFNREGYMYPSATALDTPHDPVPHDAVLLPYLRDFAMVSLVPDMHRIQSERPEKPYDVLVRRIMDVKLAKPEKTPHAAPAGEVNRQKVLSAIEKVTGKPDGETEFATVEDFKRKFVPRTAYRTLLDPKAYIMLGRKGAGKSVLFQLLKHQEYLKSIAEHLGLEMRTVSTTRWGIGFDVSPSSPSHDDFLHALEASRGDPDLIARFWRALSALRLAPLIGRPLPDLPDVRACIERLEDLPTQRAVQAWLDQANAGLEAEGRFCCLSYDDLDVGLTRDVNKRGRLISALADYWQQAPRRWPRIRAKIFLRDDIWMREVHFTDKSKIRDGIDRTTITWDGADIYRTILKRLGHDEEVRKLFRQAGLWRAEFDKMLTSKLGFVPPFDEDWIMKSVHVLAGETMAGGEYGYKKGYVYPWVLTHSADATGDIRPRIALLLFSEAAKIQKTAVANGSILNPRSFVQALRGQVSQQAVADLRIEFKEEWSKGELWIPDVFSSLERIWPIEEEVLLDLLRDECNLKRPELKEMLDRMVEAGLVERRKNRKTGRILLQIPDIYLFGLGLTRRG</sequence>
<evidence type="ECO:0000259" key="1">
    <source>
        <dbReference type="Pfam" id="PF13614"/>
    </source>
</evidence>
<protein>
    <recommendedName>
        <fullName evidence="1">AAA domain-containing protein</fullName>
    </recommendedName>
</protein>
<dbReference type="AlphaFoldDB" id="A0A150PU56"/>
<name>A0A150PU56_SORCE</name>
<dbReference type="Gene3D" id="3.40.50.300">
    <property type="entry name" value="P-loop containing nucleotide triphosphate hydrolases"/>
    <property type="match status" value="1"/>
</dbReference>